<reference evidence="2 3" key="1">
    <citation type="journal article" date="2019" name="Int. J. Syst. Evol. Microbiol.">
        <title>The Global Catalogue of Microorganisms (GCM) 10K type strain sequencing project: providing services to taxonomists for standard genome sequencing and annotation.</title>
        <authorList>
            <consortium name="The Broad Institute Genomics Platform"/>
            <consortium name="The Broad Institute Genome Sequencing Center for Infectious Disease"/>
            <person name="Wu L."/>
            <person name="Ma J."/>
        </authorList>
    </citation>
    <scope>NUCLEOTIDE SEQUENCE [LARGE SCALE GENOMIC DNA]</scope>
    <source>
        <strain evidence="2 3">JCM 15933</strain>
    </source>
</reference>
<dbReference type="PANTHER" id="PTHR43433:SF10">
    <property type="entry name" value="AB HYDROLASE-1 DOMAIN-CONTAINING PROTEIN"/>
    <property type="match status" value="1"/>
</dbReference>
<gene>
    <name evidence="2" type="ORF">GCM10009827_099760</name>
</gene>
<protein>
    <submittedName>
        <fullName evidence="2">Alpha/beta hydrolase</fullName>
    </submittedName>
</protein>
<feature type="domain" description="AB hydrolase-1" evidence="1">
    <location>
        <begin position="42"/>
        <end position="292"/>
    </location>
</feature>
<evidence type="ECO:0000259" key="1">
    <source>
        <dbReference type="Pfam" id="PF00561"/>
    </source>
</evidence>
<dbReference type="EMBL" id="BAAAQD010000031">
    <property type="protein sequence ID" value="GAA1562292.1"/>
    <property type="molecule type" value="Genomic_DNA"/>
</dbReference>
<organism evidence="2 3">
    <name type="scientific">Dactylosporangium maewongense</name>
    <dbReference type="NCBI Taxonomy" id="634393"/>
    <lineage>
        <taxon>Bacteria</taxon>
        <taxon>Bacillati</taxon>
        <taxon>Actinomycetota</taxon>
        <taxon>Actinomycetes</taxon>
        <taxon>Micromonosporales</taxon>
        <taxon>Micromonosporaceae</taxon>
        <taxon>Dactylosporangium</taxon>
    </lineage>
</organism>
<accession>A0ABN2CRK7</accession>
<comment type="caution">
    <text evidence="2">The sequence shown here is derived from an EMBL/GenBank/DDBJ whole genome shotgun (WGS) entry which is preliminary data.</text>
</comment>
<name>A0ABN2CRK7_9ACTN</name>
<dbReference type="SUPFAM" id="SSF53474">
    <property type="entry name" value="alpha/beta-Hydrolases"/>
    <property type="match status" value="1"/>
</dbReference>
<dbReference type="InterPro" id="IPR050471">
    <property type="entry name" value="AB_hydrolase"/>
</dbReference>
<proteinExistence type="predicted"/>
<dbReference type="InterPro" id="IPR029058">
    <property type="entry name" value="AB_hydrolase_fold"/>
</dbReference>
<dbReference type="Proteomes" id="UP001501470">
    <property type="component" value="Unassembled WGS sequence"/>
</dbReference>
<keyword evidence="2" id="KW-0378">Hydrolase</keyword>
<keyword evidence="3" id="KW-1185">Reference proteome</keyword>
<evidence type="ECO:0000313" key="3">
    <source>
        <dbReference type="Proteomes" id="UP001501470"/>
    </source>
</evidence>
<sequence length="313" mass="34193">MKLRPAPKGNSVTDVDMDNREVITADGRKLFVAASGAPGGTPVVLLHGTPGSRFGPRPRSSVLYRLGVRLISYDRPGYGDSTRHRGRRVADAAADVETIADALGLDRFTVVGRSGGGPHALACAALLPERVTRTAVLVGLAPRDAEGLDWYDGMTEANVDEHTAADADQAALTERLDELARRTADDPESFMDLLWEQMTEADRRVVNGLPIRRQFLDTYREALRRGPYGWIDDDLAFQNNWGFAFEDITGPVLLWHGADDNFSPVNHSRWLAGRIPHAEVRVQLETAHFGAVEALPEVLVWLAADPVPTGDAL</sequence>
<dbReference type="Pfam" id="PF00561">
    <property type="entry name" value="Abhydrolase_1"/>
    <property type="match status" value="1"/>
</dbReference>
<dbReference type="PRINTS" id="PR00111">
    <property type="entry name" value="ABHYDROLASE"/>
</dbReference>
<dbReference type="PANTHER" id="PTHR43433">
    <property type="entry name" value="HYDROLASE, ALPHA/BETA FOLD FAMILY PROTEIN"/>
    <property type="match status" value="1"/>
</dbReference>
<evidence type="ECO:0000313" key="2">
    <source>
        <dbReference type="EMBL" id="GAA1562292.1"/>
    </source>
</evidence>
<dbReference type="GO" id="GO:0016787">
    <property type="term" value="F:hydrolase activity"/>
    <property type="evidence" value="ECO:0007669"/>
    <property type="project" value="UniProtKB-KW"/>
</dbReference>
<dbReference type="Gene3D" id="3.40.50.1820">
    <property type="entry name" value="alpha/beta hydrolase"/>
    <property type="match status" value="1"/>
</dbReference>
<dbReference type="InterPro" id="IPR000073">
    <property type="entry name" value="AB_hydrolase_1"/>
</dbReference>